<feature type="domain" description="6-phosphogluconate dehydrogenase NADP-binding" evidence="5">
    <location>
        <begin position="3"/>
        <end position="157"/>
    </location>
</feature>
<dbReference type="InterPro" id="IPR051265">
    <property type="entry name" value="HIBADH-related_NP60_sf"/>
</dbReference>
<comment type="caution">
    <text evidence="7">The sequence shown here is derived from an EMBL/GenBank/DDBJ whole genome shotgun (WGS) entry which is preliminary data.</text>
</comment>
<dbReference type="PIRSF" id="PIRSF000103">
    <property type="entry name" value="HIBADH"/>
    <property type="match status" value="1"/>
</dbReference>
<reference evidence="7 8" key="1">
    <citation type="submission" date="2019-06" db="EMBL/GenBank/DDBJ databases">
        <title>Draft genome sequence of the filamentous fungus Phialemoniopsis curvata isolated from diesel fuel.</title>
        <authorList>
            <person name="Varaljay V.A."/>
            <person name="Lyon W.J."/>
            <person name="Crouch A.L."/>
            <person name="Drake C.E."/>
            <person name="Hollomon J.M."/>
            <person name="Nadeau L.J."/>
            <person name="Nunn H.S."/>
            <person name="Stevenson B.S."/>
            <person name="Bojanowski C.L."/>
            <person name="Crookes-Goodson W.J."/>
        </authorList>
    </citation>
    <scope>NUCLEOTIDE SEQUENCE [LARGE SCALE GENOMIC DNA]</scope>
    <source>
        <strain evidence="7 8">D216</strain>
    </source>
</reference>
<gene>
    <name evidence="7" type="ORF">E0L32_004001</name>
</gene>
<dbReference type="InterPro" id="IPR015815">
    <property type="entry name" value="HIBADH-related"/>
</dbReference>
<accession>A0A507B246</accession>
<keyword evidence="8" id="KW-1185">Reference proteome</keyword>
<dbReference type="Gene3D" id="1.10.1040.10">
    <property type="entry name" value="N-(1-d-carboxylethyl)-l-norvaline Dehydrogenase, domain 2"/>
    <property type="match status" value="1"/>
</dbReference>
<evidence type="ECO:0000256" key="1">
    <source>
        <dbReference type="ARBA" id="ARBA00007598"/>
    </source>
</evidence>
<keyword evidence="2" id="KW-0560">Oxidoreductase</keyword>
<dbReference type="InParanoid" id="A0A507B246"/>
<dbReference type="EMBL" id="SKBQ01000018">
    <property type="protein sequence ID" value="TPX16352.1"/>
    <property type="molecule type" value="Genomic_DNA"/>
</dbReference>
<protein>
    <submittedName>
        <fullName evidence="7">Uncharacterized protein</fullName>
    </submittedName>
</protein>
<dbReference type="InterPro" id="IPR008927">
    <property type="entry name" value="6-PGluconate_DH-like_C_sf"/>
</dbReference>
<proteinExistence type="inferred from homology"/>
<dbReference type="Proteomes" id="UP000319257">
    <property type="component" value="Unassembled WGS sequence"/>
</dbReference>
<dbReference type="GO" id="GO:0016491">
    <property type="term" value="F:oxidoreductase activity"/>
    <property type="evidence" value="ECO:0007669"/>
    <property type="project" value="UniProtKB-KW"/>
</dbReference>
<evidence type="ECO:0000313" key="7">
    <source>
        <dbReference type="EMBL" id="TPX16352.1"/>
    </source>
</evidence>
<dbReference type="SUPFAM" id="SSF51735">
    <property type="entry name" value="NAD(P)-binding Rossmann-fold domains"/>
    <property type="match status" value="1"/>
</dbReference>
<sequence>MRLGFLGLGVMGTPMALNLARAFRLIVWNRSSSKYPLLKQAGAQIAQSPSEVTATSNVIFTMLFDENAIRATITDDVKQALGGKVLVNCGSVSVDFNQFLAEQVRQAGGDFVEMPVSGSKIPAEQGNLVGMMAGDRAATERIRPFIEPMTKAAIYCGPVGCGLKMKYAVNSFLISMTAGLAEATNLAQAQGLDLESFGQVLEAGPMASAYSKLKVTKMLNQDWAAQATLKDCYNITKLVRAAAEEANTRAPIMQLCNALYAEANDSGLGEEDMIAVMKLFQPRQHDNE</sequence>
<dbReference type="GO" id="GO:0050661">
    <property type="term" value="F:NADP binding"/>
    <property type="evidence" value="ECO:0007669"/>
    <property type="project" value="InterPro"/>
</dbReference>
<dbReference type="STRING" id="1093900.A0A507B246"/>
<dbReference type="InterPro" id="IPR002204">
    <property type="entry name" value="3-OH-isobutyrate_DH-rel_CS"/>
</dbReference>
<dbReference type="PROSITE" id="PS00895">
    <property type="entry name" value="3_HYDROXYISOBUT_DH"/>
    <property type="match status" value="1"/>
</dbReference>
<dbReference type="InterPro" id="IPR013328">
    <property type="entry name" value="6PGD_dom2"/>
</dbReference>
<evidence type="ECO:0000256" key="4">
    <source>
        <dbReference type="PIRSR" id="PIRSR000103-1"/>
    </source>
</evidence>
<dbReference type="GeneID" id="41971448"/>
<dbReference type="PANTHER" id="PTHR43580">
    <property type="entry name" value="OXIDOREDUCTASE GLYR1-RELATED"/>
    <property type="match status" value="1"/>
</dbReference>
<dbReference type="SUPFAM" id="SSF48179">
    <property type="entry name" value="6-phosphogluconate dehydrogenase C-terminal domain-like"/>
    <property type="match status" value="1"/>
</dbReference>
<feature type="active site" evidence="4">
    <location>
        <position position="166"/>
    </location>
</feature>
<dbReference type="OrthoDB" id="435038at2759"/>
<dbReference type="Pfam" id="PF14833">
    <property type="entry name" value="NAD_binding_11"/>
    <property type="match status" value="1"/>
</dbReference>
<feature type="domain" description="3-hydroxyisobutyrate dehydrogenase-like NAD-binding" evidence="6">
    <location>
        <begin position="160"/>
        <end position="279"/>
    </location>
</feature>
<name>A0A507B246_9PEZI</name>
<dbReference type="GO" id="GO:0051287">
    <property type="term" value="F:NAD binding"/>
    <property type="evidence" value="ECO:0007669"/>
    <property type="project" value="InterPro"/>
</dbReference>
<dbReference type="RefSeq" id="XP_030998063.1">
    <property type="nucleotide sequence ID" value="XM_031138364.1"/>
</dbReference>
<dbReference type="InterPro" id="IPR029154">
    <property type="entry name" value="HIBADH-like_NADP-bd"/>
</dbReference>
<keyword evidence="3" id="KW-0520">NAD</keyword>
<dbReference type="InterPro" id="IPR036291">
    <property type="entry name" value="NAD(P)-bd_dom_sf"/>
</dbReference>
<dbReference type="Gene3D" id="3.40.50.720">
    <property type="entry name" value="NAD(P)-binding Rossmann-like Domain"/>
    <property type="match status" value="1"/>
</dbReference>
<comment type="similarity">
    <text evidence="1">Belongs to the HIBADH-related family. NP60 subfamily.</text>
</comment>
<dbReference type="InterPro" id="IPR006115">
    <property type="entry name" value="6PGDH_NADP-bd"/>
</dbReference>
<evidence type="ECO:0000256" key="3">
    <source>
        <dbReference type="ARBA" id="ARBA00023027"/>
    </source>
</evidence>
<dbReference type="PANTHER" id="PTHR43580:SF2">
    <property type="entry name" value="CYTOKINE-LIKE NUCLEAR FACTOR N-PAC"/>
    <property type="match status" value="1"/>
</dbReference>
<evidence type="ECO:0000256" key="2">
    <source>
        <dbReference type="ARBA" id="ARBA00023002"/>
    </source>
</evidence>
<dbReference type="AlphaFoldDB" id="A0A507B246"/>
<organism evidence="7 8">
    <name type="scientific">Thyridium curvatum</name>
    <dbReference type="NCBI Taxonomy" id="1093900"/>
    <lineage>
        <taxon>Eukaryota</taxon>
        <taxon>Fungi</taxon>
        <taxon>Dikarya</taxon>
        <taxon>Ascomycota</taxon>
        <taxon>Pezizomycotina</taxon>
        <taxon>Sordariomycetes</taxon>
        <taxon>Sordariomycetidae</taxon>
        <taxon>Thyridiales</taxon>
        <taxon>Thyridiaceae</taxon>
        <taxon>Thyridium</taxon>
    </lineage>
</organism>
<dbReference type="Pfam" id="PF03446">
    <property type="entry name" value="NAD_binding_2"/>
    <property type="match status" value="1"/>
</dbReference>
<evidence type="ECO:0000313" key="8">
    <source>
        <dbReference type="Proteomes" id="UP000319257"/>
    </source>
</evidence>
<evidence type="ECO:0000259" key="5">
    <source>
        <dbReference type="Pfam" id="PF03446"/>
    </source>
</evidence>
<evidence type="ECO:0000259" key="6">
    <source>
        <dbReference type="Pfam" id="PF14833"/>
    </source>
</evidence>